<comment type="caution">
    <text evidence="2">The sequence shown here is derived from an EMBL/GenBank/DDBJ whole genome shotgun (WGS) entry which is preliminary data.</text>
</comment>
<gene>
    <name evidence="2" type="ORF">ILEXP_LOCUS25628</name>
</gene>
<reference evidence="2 3" key="1">
    <citation type="submission" date="2024-02" db="EMBL/GenBank/DDBJ databases">
        <authorList>
            <person name="Vignale AGUSTIN F."/>
            <person name="Sosa J E."/>
            <person name="Modenutti C."/>
        </authorList>
    </citation>
    <scope>NUCLEOTIDE SEQUENCE [LARGE SCALE GENOMIC DNA]</scope>
</reference>
<dbReference type="AlphaFoldDB" id="A0ABC8SPF9"/>
<proteinExistence type="predicted"/>
<name>A0ABC8SPF9_9AQUA</name>
<evidence type="ECO:0000313" key="3">
    <source>
        <dbReference type="Proteomes" id="UP001642360"/>
    </source>
</evidence>
<evidence type="ECO:0000313" key="2">
    <source>
        <dbReference type="EMBL" id="CAK9157074.1"/>
    </source>
</evidence>
<dbReference type="Pfam" id="PF09791">
    <property type="entry name" value="Oxidored-like"/>
    <property type="match status" value="1"/>
</dbReference>
<accession>A0ABC8SPF9</accession>
<dbReference type="Proteomes" id="UP001642360">
    <property type="component" value="Unassembled WGS sequence"/>
</dbReference>
<dbReference type="PANTHER" id="PTHR21193">
    <property type="entry name" value="OXIDOREDUCTASE-LIKE DOMAIN-CONTAINING PROTEIN 1"/>
    <property type="match status" value="1"/>
</dbReference>
<feature type="domain" description="Oxidoreductase-like" evidence="1">
    <location>
        <begin position="172"/>
        <end position="205"/>
    </location>
</feature>
<keyword evidence="3" id="KW-1185">Reference proteome</keyword>
<sequence length="220" mass="24854">MDPVFQAVELWSPTPPAHFDAERLFGKRDTCWNKSTRQNYTAVGTNISQQKQGLGAVCCMETALHHQNQYIFIEQLPYKSPPPPLTNRQTRRSQNNDSRLGMISSILRRRITPNRIAIHHHPRSQHLKLLCLGNTDKMADETGRKGSELDGESSKLIIENTPEANKQSIPPPPPPEKPLPGDCCGSGCVRCVWDVYYDELDEYNKLYKPSSDLKSNSKPS</sequence>
<protein>
    <recommendedName>
        <fullName evidence="1">Oxidoreductase-like domain-containing protein</fullName>
    </recommendedName>
</protein>
<dbReference type="EMBL" id="CAUOFW020002947">
    <property type="protein sequence ID" value="CAK9157074.1"/>
    <property type="molecule type" value="Genomic_DNA"/>
</dbReference>
<organism evidence="2 3">
    <name type="scientific">Ilex paraguariensis</name>
    <name type="common">yerba mate</name>
    <dbReference type="NCBI Taxonomy" id="185542"/>
    <lineage>
        <taxon>Eukaryota</taxon>
        <taxon>Viridiplantae</taxon>
        <taxon>Streptophyta</taxon>
        <taxon>Embryophyta</taxon>
        <taxon>Tracheophyta</taxon>
        <taxon>Spermatophyta</taxon>
        <taxon>Magnoliopsida</taxon>
        <taxon>eudicotyledons</taxon>
        <taxon>Gunneridae</taxon>
        <taxon>Pentapetalae</taxon>
        <taxon>asterids</taxon>
        <taxon>campanulids</taxon>
        <taxon>Aquifoliales</taxon>
        <taxon>Aquifoliaceae</taxon>
        <taxon>Ilex</taxon>
    </lineage>
</organism>
<dbReference type="InterPro" id="IPR039251">
    <property type="entry name" value="OXLD1"/>
</dbReference>
<dbReference type="PANTHER" id="PTHR21193:SF3">
    <property type="entry name" value="OXIDOREDUCTASE-LIKE DOMAIN-CONTAINING PROTEIN 1"/>
    <property type="match status" value="1"/>
</dbReference>
<dbReference type="InterPro" id="IPR019180">
    <property type="entry name" value="Oxidoreductase-like_N"/>
</dbReference>
<evidence type="ECO:0000259" key="1">
    <source>
        <dbReference type="Pfam" id="PF09791"/>
    </source>
</evidence>